<evidence type="ECO:0000313" key="6">
    <source>
        <dbReference type="Proteomes" id="UP000471364"/>
    </source>
</evidence>
<reference evidence="5 6" key="1">
    <citation type="submission" date="2019-09" db="EMBL/GenBank/DDBJ databases">
        <title>High taxonomic diversity of Micromonospora strains isolated from Medicago sativa nodules in different geographical locations.</title>
        <authorList>
            <person name="Martinez-Hidalgo P."/>
            <person name="Flores-Felix J.D."/>
            <person name="Velazquez E."/>
            <person name="Brau L."/>
            <person name="Trujillo M.E."/>
            <person name="Martinez-Molina E."/>
        </authorList>
    </citation>
    <scope>NUCLEOTIDE SEQUENCE [LARGE SCALE GENOMIC DNA]</scope>
    <source>
        <strain evidence="5 6">ALFB5</strain>
    </source>
</reference>
<dbReference type="PRINTS" id="PR00778">
    <property type="entry name" value="HTHARSR"/>
</dbReference>
<dbReference type="PANTHER" id="PTHR43132:SF9">
    <property type="entry name" value="ARSR FAMILY TRANSCRIPTIONAL REGULATORY PROTEIN"/>
    <property type="match status" value="1"/>
</dbReference>
<dbReference type="NCBIfam" id="NF033788">
    <property type="entry name" value="HTH_metalloreg"/>
    <property type="match status" value="1"/>
</dbReference>
<evidence type="ECO:0000256" key="2">
    <source>
        <dbReference type="ARBA" id="ARBA00023125"/>
    </source>
</evidence>
<dbReference type="InterPro" id="IPR036388">
    <property type="entry name" value="WH-like_DNA-bd_sf"/>
</dbReference>
<dbReference type="CDD" id="cd00090">
    <property type="entry name" value="HTH_ARSR"/>
    <property type="match status" value="1"/>
</dbReference>
<dbReference type="InterPro" id="IPR001845">
    <property type="entry name" value="HTH_ArsR_DNA-bd_dom"/>
</dbReference>
<dbReference type="RefSeq" id="WP_145752084.1">
    <property type="nucleotide sequence ID" value="NZ_CP084582.1"/>
</dbReference>
<keyword evidence="6" id="KW-1185">Reference proteome</keyword>
<evidence type="ECO:0000256" key="1">
    <source>
        <dbReference type="ARBA" id="ARBA00023015"/>
    </source>
</evidence>
<evidence type="ECO:0000256" key="3">
    <source>
        <dbReference type="ARBA" id="ARBA00023163"/>
    </source>
</evidence>
<keyword evidence="2" id="KW-0238">DNA-binding</keyword>
<protein>
    <submittedName>
        <fullName evidence="5">Helix-turn-helix transcriptional regulator</fullName>
    </submittedName>
</protein>
<dbReference type="PROSITE" id="PS50987">
    <property type="entry name" value="HTH_ARSR_2"/>
    <property type="match status" value="1"/>
</dbReference>
<keyword evidence="1" id="KW-0805">Transcription regulation</keyword>
<dbReference type="SUPFAM" id="SSF46785">
    <property type="entry name" value="Winged helix' DNA-binding domain"/>
    <property type="match status" value="1"/>
</dbReference>
<sequence>MALGPGPMLDETAARFALLGDPTRLHLVSLLCERGETSVGELAEAAGISVANASQHLRKLTLGGVLGRRKVGNQVFYRVVEKTIERLCEIVCASVQHRARLLETTTTDS</sequence>
<dbReference type="PANTHER" id="PTHR43132">
    <property type="entry name" value="ARSENICAL RESISTANCE OPERON REPRESSOR ARSR-RELATED"/>
    <property type="match status" value="1"/>
</dbReference>
<evidence type="ECO:0000259" key="4">
    <source>
        <dbReference type="PROSITE" id="PS50987"/>
    </source>
</evidence>
<dbReference type="EMBL" id="WAAR01000016">
    <property type="protein sequence ID" value="KAB1117927.1"/>
    <property type="molecule type" value="Genomic_DNA"/>
</dbReference>
<name>A0ABQ6UM03_9ACTN</name>
<organism evidence="5 6">
    <name type="scientific">Micromonospora aurantiaca</name>
    <name type="common">nom. illeg.</name>
    <dbReference type="NCBI Taxonomy" id="47850"/>
    <lineage>
        <taxon>Bacteria</taxon>
        <taxon>Bacillati</taxon>
        <taxon>Actinomycetota</taxon>
        <taxon>Actinomycetes</taxon>
        <taxon>Micromonosporales</taxon>
        <taxon>Micromonosporaceae</taxon>
        <taxon>Micromonospora</taxon>
    </lineage>
</organism>
<dbReference type="InterPro" id="IPR036390">
    <property type="entry name" value="WH_DNA-bd_sf"/>
</dbReference>
<dbReference type="Proteomes" id="UP000471364">
    <property type="component" value="Unassembled WGS sequence"/>
</dbReference>
<dbReference type="InterPro" id="IPR011991">
    <property type="entry name" value="ArsR-like_HTH"/>
</dbReference>
<comment type="caution">
    <text evidence="5">The sequence shown here is derived from an EMBL/GenBank/DDBJ whole genome shotgun (WGS) entry which is preliminary data.</text>
</comment>
<dbReference type="InterPro" id="IPR051011">
    <property type="entry name" value="Metal_resp_trans_reg"/>
</dbReference>
<gene>
    <name evidence="5" type="ORF">F6X54_05655</name>
</gene>
<proteinExistence type="predicted"/>
<dbReference type="Gene3D" id="1.10.10.10">
    <property type="entry name" value="Winged helix-like DNA-binding domain superfamily/Winged helix DNA-binding domain"/>
    <property type="match status" value="1"/>
</dbReference>
<keyword evidence="3" id="KW-0804">Transcription</keyword>
<accession>A0ABQ6UM03</accession>
<dbReference type="SMART" id="SM00418">
    <property type="entry name" value="HTH_ARSR"/>
    <property type="match status" value="1"/>
</dbReference>
<evidence type="ECO:0000313" key="5">
    <source>
        <dbReference type="EMBL" id="KAB1117927.1"/>
    </source>
</evidence>
<feature type="domain" description="HTH arsR-type" evidence="4">
    <location>
        <begin position="3"/>
        <end position="99"/>
    </location>
</feature>
<dbReference type="Pfam" id="PF01022">
    <property type="entry name" value="HTH_5"/>
    <property type="match status" value="1"/>
</dbReference>